<dbReference type="Pfam" id="PF00126">
    <property type="entry name" value="HTH_1"/>
    <property type="match status" value="1"/>
</dbReference>
<name>A0A0J5PTN8_PLUGE</name>
<accession>A0A0J5PTN8</accession>
<evidence type="ECO:0000256" key="2">
    <source>
        <dbReference type="ARBA" id="ARBA00023015"/>
    </source>
</evidence>
<dbReference type="PANTHER" id="PTHR30118">
    <property type="entry name" value="HTH-TYPE TRANSCRIPTIONAL REGULATOR LEUO-RELATED"/>
    <property type="match status" value="1"/>
</dbReference>
<evidence type="ECO:0000256" key="3">
    <source>
        <dbReference type="ARBA" id="ARBA00023125"/>
    </source>
</evidence>
<evidence type="ECO:0000313" key="6">
    <source>
        <dbReference type="Proteomes" id="UP000036196"/>
    </source>
</evidence>
<dbReference type="STRING" id="61647.LG71_24700"/>
<dbReference type="PATRIC" id="fig|61647.15.peg.556"/>
<dbReference type="InterPro" id="IPR036388">
    <property type="entry name" value="WH-like_DNA-bd_sf"/>
</dbReference>
<dbReference type="PRINTS" id="PR00039">
    <property type="entry name" value="HTHLYSR"/>
</dbReference>
<dbReference type="InterPro" id="IPR036390">
    <property type="entry name" value="WH_DNA-bd_sf"/>
</dbReference>
<dbReference type="SUPFAM" id="SSF53850">
    <property type="entry name" value="Periplasmic binding protein-like II"/>
    <property type="match status" value="1"/>
</dbReference>
<keyword evidence="2" id="KW-0805">Transcription regulation</keyword>
<proteinExistence type="inferred from homology"/>
<dbReference type="GO" id="GO:0003677">
    <property type="term" value="F:DNA binding"/>
    <property type="evidence" value="ECO:0007669"/>
    <property type="project" value="UniProtKB-KW"/>
</dbReference>
<keyword evidence="3" id="KW-0238">DNA-binding</keyword>
<keyword evidence="4" id="KW-0804">Transcription</keyword>
<dbReference type="Proteomes" id="UP000036196">
    <property type="component" value="Unassembled WGS sequence"/>
</dbReference>
<sequence>MIIESKDRRTSAPAVDNSPSQLRAVDLNLLTVFDAVMQERNITRAAQLLGMSQPAVSNAVSRLKTVFNDELFVRYGRGIRPTPRAAQLFGAIRQALQLVQNELPGTGFEPASSDRVFNLCVCSPLDDRLTSLILNKVSELAPNIHLIFKSSLNQNAEHQLRYQSLEFIIGYEAFSPPDFASTPLFHDEMVLVHSANHPRLKGPLRESDIYREEHAVVSLERYASFSQPWYDTQEKQAAIAYQGAALSSVLNVVSQTHLVAIAPRWLAESCIDSLNIKLLPLPLKLNSRTCFLSWYEAAGHNKGHQWMKSLLNTVCSG</sequence>
<reference evidence="5 6" key="1">
    <citation type="submission" date="2015-05" db="EMBL/GenBank/DDBJ databases">
        <title>Genome sequences of Pluralibacter gergoviae.</title>
        <authorList>
            <person name="Greninger A.L."/>
            <person name="Miller S."/>
        </authorList>
    </citation>
    <scope>NUCLEOTIDE SEQUENCE [LARGE SCALE GENOMIC DNA]</scope>
    <source>
        <strain evidence="5 6">JS81F13</strain>
    </source>
</reference>
<dbReference type="Gene3D" id="3.40.190.10">
    <property type="entry name" value="Periplasmic binding protein-like II"/>
    <property type="match status" value="2"/>
</dbReference>
<dbReference type="NCBIfam" id="NF007063">
    <property type="entry name" value="PRK09508.1"/>
    <property type="match status" value="1"/>
</dbReference>
<gene>
    <name evidence="5" type="primary">leuO</name>
    <name evidence="5" type="ORF">ABW06_12130</name>
</gene>
<evidence type="ECO:0000313" key="5">
    <source>
        <dbReference type="EMBL" id="KMK13385.1"/>
    </source>
</evidence>
<keyword evidence="6" id="KW-1185">Reference proteome</keyword>
<dbReference type="SUPFAM" id="SSF46785">
    <property type="entry name" value="Winged helix' DNA-binding domain"/>
    <property type="match status" value="1"/>
</dbReference>
<dbReference type="InterPro" id="IPR000847">
    <property type="entry name" value="LysR_HTH_N"/>
</dbReference>
<dbReference type="OrthoDB" id="8720143at2"/>
<comment type="caution">
    <text evidence="5">The sequence shown here is derived from an EMBL/GenBank/DDBJ whole genome shotgun (WGS) entry which is preliminary data.</text>
</comment>
<evidence type="ECO:0000256" key="1">
    <source>
        <dbReference type="ARBA" id="ARBA00009437"/>
    </source>
</evidence>
<organism evidence="5 6">
    <name type="scientific">Pluralibacter gergoviae</name>
    <name type="common">Enterobacter gergoviae</name>
    <dbReference type="NCBI Taxonomy" id="61647"/>
    <lineage>
        <taxon>Bacteria</taxon>
        <taxon>Pseudomonadati</taxon>
        <taxon>Pseudomonadota</taxon>
        <taxon>Gammaproteobacteria</taxon>
        <taxon>Enterobacterales</taxon>
        <taxon>Enterobacteriaceae</taxon>
        <taxon>Pluralibacter</taxon>
    </lineage>
</organism>
<protein>
    <submittedName>
        <fullName evidence="5">Transcriptional regulator</fullName>
    </submittedName>
</protein>
<dbReference type="RefSeq" id="WP_048279044.1">
    <property type="nucleotide sequence ID" value="NZ_JAWFII010000021.1"/>
</dbReference>
<dbReference type="EMBL" id="LDZF01000011">
    <property type="protein sequence ID" value="KMK13385.1"/>
    <property type="molecule type" value="Genomic_DNA"/>
</dbReference>
<dbReference type="AlphaFoldDB" id="A0A0J5PTN8"/>
<dbReference type="InterPro" id="IPR050389">
    <property type="entry name" value="LysR-type_TF"/>
</dbReference>
<dbReference type="Pfam" id="PF03466">
    <property type="entry name" value="LysR_substrate"/>
    <property type="match status" value="1"/>
</dbReference>
<dbReference type="PROSITE" id="PS50931">
    <property type="entry name" value="HTH_LYSR"/>
    <property type="match status" value="1"/>
</dbReference>
<dbReference type="PANTHER" id="PTHR30118:SF6">
    <property type="entry name" value="HTH-TYPE TRANSCRIPTIONAL REGULATOR LEUO"/>
    <property type="match status" value="1"/>
</dbReference>
<comment type="similarity">
    <text evidence="1">Belongs to the LysR transcriptional regulatory family.</text>
</comment>
<dbReference type="GO" id="GO:0003700">
    <property type="term" value="F:DNA-binding transcription factor activity"/>
    <property type="evidence" value="ECO:0007669"/>
    <property type="project" value="InterPro"/>
</dbReference>
<dbReference type="Gene3D" id="1.10.10.10">
    <property type="entry name" value="Winged helix-like DNA-binding domain superfamily/Winged helix DNA-binding domain"/>
    <property type="match status" value="1"/>
</dbReference>
<evidence type="ECO:0000256" key="4">
    <source>
        <dbReference type="ARBA" id="ARBA00023163"/>
    </source>
</evidence>
<dbReference type="InterPro" id="IPR005119">
    <property type="entry name" value="LysR_subst-bd"/>
</dbReference>
<dbReference type="eggNOG" id="COG0583">
    <property type="taxonomic scope" value="Bacteria"/>
</dbReference>